<sequence>MSHKYYDEQFCEIQDCLVATLNSEPAQADRRENRQLLAGLYVRYITIANKLGTCVDQMVQPQKRLLLRKLLEATLGRILELKTDLVEADLSEWTHCGDILEDLRITPNDSELEIPACFRREREQEINCRKGVIDDVLNKLGFTDEVDERLPMSEQQAILVIQTHERARQGRLRAQFMKEIRSMKDKNKPVVTAGGLGMIPPPKKRNEEIEKDLENQERRRQLQIQRQEEYSQDIKKIRSHLEKTQRYCQIIVDSRKTAKYNSQQTIKLSEFKLNWIISEVLFWNSSVTRCGTGFTSLKPKLAQFLNIPALSAVLPDKCLADKVKVTPQTPNCMFKWQQPNLLYLGTDSETSKSTPGSSKESKMTKTRASKSGKEPKAAEDVEDEEDWRCKAIVSTFAPELNVRKEEYEEWWRNKDESSNPRQHHYKHIIEHEQMTEMENELRKVVDEMMKAELMLLQDAFDKDRGHKSKKKSSKKSRKAMKKGKKKKEKDLTPDRTTQSLFEELVANGIIKRYPEVWMQDFRGERSFHPPAAHNRGKEPPFDLGDIRQVLTEYCVVPLLSARLHRNTPHIKSVLLAGPKGSGKDMLLHAICNEIGAVLFDLTPANIVGKYPGKSGLIMLIHLVVKVSRLLQPSVIYMDNAERPFVKKVPKTDRTDPKRLKKDLPKMVKNFGTEDRVILIGATNCPWESDQKLLQQVYQKFLIIPRPKYSSRYASSRILEAFGRDTPNDRIKYAIWTHLLNRHMPVSWKFDTSVVSKISDGYTVGSIVSTVKEVITVKRMLQLRIHPLSPLELVNALCKRTPVYKEANLEVKDYNRSTSRTKKGDSVKKQSVKSLTAGNGKKATGKAGKEATEENQTNTQSLDVSNRKQPKG</sequence>
<protein>
    <recommendedName>
        <fullName evidence="3">ATPase AAA-type core domain-containing protein</fullName>
    </recommendedName>
</protein>
<feature type="compositionally biased region" description="Polar residues" evidence="2">
    <location>
        <begin position="347"/>
        <end position="358"/>
    </location>
</feature>
<dbReference type="PANTHER" id="PTHR14690:SF0">
    <property type="entry name" value="IQ MOTIF CONTAINING WITH AAA DOMAIN 1"/>
    <property type="match status" value="1"/>
</dbReference>
<dbReference type="SUPFAM" id="SSF52540">
    <property type="entry name" value="P-loop containing nucleoside triphosphate hydrolases"/>
    <property type="match status" value="1"/>
</dbReference>
<organism evidence="4 5">
    <name type="scientific">Dendroctonus ponderosae</name>
    <name type="common">Mountain pine beetle</name>
    <dbReference type="NCBI Taxonomy" id="77166"/>
    <lineage>
        <taxon>Eukaryota</taxon>
        <taxon>Metazoa</taxon>
        <taxon>Ecdysozoa</taxon>
        <taxon>Arthropoda</taxon>
        <taxon>Hexapoda</taxon>
        <taxon>Insecta</taxon>
        <taxon>Pterygota</taxon>
        <taxon>Neoptera</taxon>
        <taxon>Endopterygota</taxon>
        <taxon>Coleoptera</taxon>
        <taxon>Polyphaga</taxon>
        <taxon>Cucujiformia</taxon>
        <taxon>Curculionidae</taxon>
        <taxon>Scolytinae</taxon>
        <taxon>Dendroctonus</taxon>
    </lineage>
</organism>
<feature type="compositionally biased region" description="Basic residues" evidence="2">
    <location>
        <begin position="465"/>
        <end position="487"/>
    </location>
</feature>
<dbReference type="EMBL" id="KB632387">
    <property type="protein sequence ID" value="ERL94358.1"/>
    <property type="molecule type" value="Genomic_DNA"/>
</dbReference>
<dbReference type="InterPro" id="IPR052267">
    <property type="entry name" value="N-DRC_Component"/>
</dbReference>
<gene>
    <name evidence="4" type="ORF">D910_11638</name>
</gene>
<proteinExistence type="predicted"/>
<dbReference type="InterPro" id="IPR027417">
    <property type="entry name" value="P-loop_NTPase"/>
</dbReference>
<feature type="compositionally biased region" description="Polar residues" evidence="2">
    <location>
        <begin position="854"/>
        <end position="863"/>
    </location>
</feature>
<dbReference type="Gene3D" id="3.40.50.300">
    <property type="entry name" value="P-loop containing nucleotide triphosphate hydrolases"/>
    <property type="match status" value="1"/>
</dbReference>
<dbReference type="Proteomes" id="UP000030742">
    <property type="component" value="Unassembled WGS sequence"/>
</dbReference>
<evidence type="ECO:0000256" key="1">
    <source>
        <dbReference type="SAM" id="Coils"/>
    </source>
</evidence>
<feature type="coiled-coil region" evidence="1">
    <location>
        <begin position="206"/>
        <end position="233"/>
    </location>
</feature>
<dbReference type="GO" id="GO:0005524">
    <property type="term" value="F:ATP binding"/>
    <property type="evidence" value="ECO:0007669"/>
    <property type="project" value="InterPro"/>
</dbReference>
<feature type="region of interest" description="Disordered" evidence="2">
    <location>
        <begin position="460"/>
        <end position="495"/>
    </location>
</feature>
<name>U4UPF9_DENPD</name>
<dbReference type="PANTHER" id="PTHR14690">
    <property type="entry name" value="IQ MOTIF CONTAINING WITH AAA DOMAIN 1"/>
    <property type="match status" value="1"/>
</dbReference>
<evidence type="ECO:0000313" key="4">
    <source>
        <dbReference type="EMBL" id="ERL94358.1"/>
    </source>
</evidence>
<feature type="region of interest" description="Disordered" evidence="2">
    <location>
        <begin position="345"/>
        <end position="384"/>
    </location>
</feature>
<feature type="region of interest" description="Disordered" evidence="2">
    <location>
        <begin position="814"/>
        <end position="871"/>
    </location>
</feature>
<evidence type="ECO:0000259" key="3">
    <source>
        <dbReference type="Pfam" id="PF00004"/>
    </source>
</evidence>
<dbReference type="AlphaFoldDB" id="U4UPF9"/>
<evidence type="ECO:0000313" key="5">
    <source>
        <dbReference type="Proteomes" id="UP000030742"/>
    </source>
</evidence>
<dbReference type="InterPro" id="IPR003959">
    <property type="entry name" value="ATPase_AAA_core"/>
</dbReference>
<dbReference type="OrthoDB" id="3046016at2759"/>
<keyword evidence="1" id="KW-0175">Coiled coil</keyword>
<reference evidence="4 5" key="1">
    <citation type="journal article" date="2013" name="Genome Biol.">
        <title>Draft genome of the mountain pine beetle, Dendroctonus ponderosae Hopkins, a major forest pest.</title>
        <authorList>
            <person name="Keeling C.I."/>
            <person name="Yuen M.M."/>
            <person name="Liao N.Y."/>
            <person name="Docking T.R."/>
            <person name="Chan S.K."/>
            <person name="Taylor G.A."/>
            <person name="Palmquist D.L."/>
            <person name="Jackman S.D."/>
            <person name="Nguyen A."/>
            <person name="Li M."/>
            <person name="Henderson H."/>
            <person name="Janes J.K."/>
            <person name="Zhao Y."/>
            <person name="Pandoh P."/>
            <person name="Moore R."/>
            <person name="Sperling F.A."/>
            <person name="Huber D.P."/>
            <person name="Birol I."/>
            <person name="Jones S.J."/>
            <person name="Bohlmann J."/>
        </authorList>
    </citation>
    <scope>NUCLEOTIDE SEQUENCE</scope>
</reference>
<dbReference type="Pfam" id="PF00004">
    <property type="entry name" value="AAA"/>
    <property type="match status" value="1"/>
</dbReference>
<feature type="compositionally biased region" description="Low complexity" evidence="2">
    <location>
        <begin position="835"/>
        <end position="845"/>
    </location>
</feature>
<evidence type="ECO:0000256" key="2">
    <source>
        <dbReference type="SAM" id="MobiDB-lite"/>
    </source>
</evidence>
<dbReference type="GO" id="GO:0016887">
    <property type="term" value="F:ATP hydrolysis activity"/>
    <property type="evidence" value="ECO:0007669"/>
    <property type="project" value="InterPro"/>
</dbReference>
<feature type="domain" description="ATPase AAA-type core" evidence="3">
    <location>
        <begin position="573"/>
        <end position="695"/>
    </location>
</feature>
<accession>U4UPF9</accession>